<accession>A0A5J6WI70</accession>
<dbReference type="Proteomes" id="UP000327424">
    <property type="component" value="Chromosome"/>
</dbReference>
<dbReference type="OrthoDB" id="6396860at2"/>
<evidence type="ECO:0000313" key="2">
    <source>
        <dbReference type="Proteomes" id="UP000327424"/>
    </source>
</evidence>
<reference evidence="1 2" key="1">
    <citation type="submission" date="2019-09" db="EMBL/GenBank/DDBJ databases">
        <title>Hybrid Assembly of the complete Genome of the Deep-Sea Bacterium Moritella marina from long Nanopore and Illumina reads.</title>
        <authorList>
            <person name="Magin S."/>
            <person name="Georgoulis A."/>
            <person name="Papadimitriou K."/>
            <person name="Iliakis G."/>
            <person name="Vorgias C.E."/>
        </authorList>
    </citation>
    <scope>NUCLEOTIDE SEQUENCE [LARGE SCALE GENOMIC DNA]</scope>
    <source>
        <strain evidence="1 2">MP-1</strain>
    </source>
</reference>
<dbReference type="AlphaFoldDB" id="A0A5J6WI70"/>
<protein>
    <submittedName>
        <fullName evidence="1">Uncharacterized protein</fullName>
    </submittedName>
</protein>
<dbReference type="KEGG" id="mmaa:FR932_08235"/>
<proteinExistence type="predicted"/>
<organism evidence="1 2">
    <name type="scientific">Moritella marina ATCC 15381</name>
    <dbReference type="NCBI Taxonomy" id="1202962"/>
    <lineage>
        <taxon>Bacteria</taxon>
        <taxon>Pseudomonadati</taxon>
        <taxon>Pseudomonadota</taxon>
        <taxon>Gammaproteobacteria</taxon>
        <taxon>Alteromonadales</taxon>
        <taxon>Moritellaceae</taxon>
        <taxon>Moritella</taxon>
    </lineage>
</organism>
<keyword evidence="2" id="KW-1185">Reference proteome</keyword>
<dbReference type="EMBL" id="CP044399">
    <property type="protein sequence ID" value="QFI37839.1"/>
    <property type="molecule type" value="Genomic_DNA"/>
</dbReference>
<evidence type="ECO:0000313" key="1">
    <source>
        <dbReference type="EMBL" id="QFI37839.1"/>
    </source>
</evidence>
<gene>
    <name evidence="1" type="ORF">FR932_08235</name>
</gene>
<name>A0A5J6WI70_MORMI</name>
<sequence length="299" mass="33044">MNIKLISGVVIAGLAASYAGGKFYMTDQVATQLDAKIIEMQPMIDVKYGDLSVEPITQKIQLLDVILSPADGSQKPIKINEITVNNFDTSSDFPATLDLALNGISISIDEIEPQTAMQLEDLGYKDNMLINLATKYTYVDNVMDWQFKVSAEDMGKIDYSLNIANFEFDPAQPITLLFSYPNYQLNSAEFTYTDKSFIERLIKQEAQTTGISVDELKQRITDKINAILAADLANNTNELSEAELSVTKNAAESFIKFINDPKSITVSINPEQVVTLGDITQTQNDPAKLIALLNMAFKA</sequence>
<dbReference type="RefSeq" id="WP_019441045.1">
    <property type="nucleotide sequence ID" value="NZ_ALOE01000013.1"/>
</dbReference>